<gene>
    <name evidence="1" type="ORF">Scaly_1067100</name>
</gene>
<reference evidence="1" key="1">
    <citation type="submission" date="2020-06" db="EMBL/GenBank/DDBJ databases">
        <authorList>
            <person name="Li T."/>
            <person name="Hu X."/>
            <person name="Zhang T."/>
            <person name="Song X."/>
            <person name="Zhang H."/>
            <person name="Dai N."/>
            <person name="Sheng W."/>
            <person name="Hou X."/>
            <person name="Wei L."/>
        </authorList>
    </citation>
    <scope>NUCLEOTIDE SEQUENCE</scope>
    <source>
        <strain evidence="1">KEN8</strain>
        <tissue evidence="1">Leaf</tissue>
    </source>
</reference>
<name>A0AAW2QKT1_9LAMI</name>
<dbReference type="PANTHER" id="PTHR10775">
    <property type="entry name" value="OS08G0208400 PROTEIN"/>
    <property type="match status" value="1"/>
</dbReference>
<comment type="caution">
    <text evidence="1">The sequence shown here is derived from an EMBL/GenBank/DDBJ whole genome shotgun (WGS) entry which is preliminary data.</text>
</comment>
<dbReference type="InterPro" id="IPR004242">
    <property type="entry name" value="Transposase_21"/>
</dbReference>
<proteinExistence type="predicted"/>
<reference evidence="1" key="2">
    <citation type="journal article" date="2024" name="Plant">
        <title>Genomic evolution and insights into agronomic trait innovations of Sesamum species.</title>
        <authorList>
            <person name="Miao H."/>
            <person name="Wang L."/>
            <person name="Qu L."/>
            <person name="Liu H."/>
            <person name="Sun Y."/>
            <person name="Le M."/>
            <person name="Wang Q."/>
            <person name="Wei S."/>
            <person name="Zheng Y."/>
            <person name="Lin W."/>
            <person name="Duan Y."/>
            <person name="Cao H."/>
            <person name="Xiong S."/>
            <person name="Wang X."/>
            <person name="Wei L."/>
            <person name="Li C."/>
            <person name="Ma Q."/>
            <person name="Ju M."/>
            <person name="Zhao R."/>
            <person name="Li G."/>
            <person name="Mu C."/>
            <person name="Tian Q."/>
            <person name="Mei H."/>
            <person name="Zhang T."/>
            <person name="Gao T."/>
            <person name="Zhang H."/>
        </authorList>
    </citation>
    <scope>NUCLEOTIDE SEQUENCE</scope>
    <source>
        <strain evidence="1">KEN8</strain>
    </source>
</reference>
<dbReference type="Pfam" id="PF02992">
    <property type="entry name" value="Transposase_21"/>
    <property type="match status" value="1"/>
</dbReference>
<dbReference type="AlphaFoldDB" id="A0AAW2QKT1"/>
<accession>A0AAW2QKT1</accession>
<evidence type="ECO:0000313" key="1">
    <source>
        <dbReference type="EMBL" id="KAL0368482.1"/>
    </source>
</evidence>
<dbReference type="EMBL" id="JACGWM010000006">
    <property type="protein sequence ID" value="KAL0368482.1"/>
    <property type="molecule type" value="Genomic_DNA"/>
</dbReference>
<organism evidence="1">
    <name type="scientific">Sesamum calycinum</name>
    <dbReference type="NCBI Taxonomy" id="2727403"/>
    <lineage>
        <taxon>Eukaryota</taxon>
        <taxon>Viridiplantae</taxon>
        <taxon>Streptophyta</taxon>
        <taxon>Embryophyta</taxon>
        <taxon>Tracheophyta</taxon>
        <taxon>Spermatophyta</taxon>
        <taxon>Magnoliopsida</taxon>
        <taxon>eudicotyledons</taxon>
        <taxon>Gunneridae</taxon>
        <taxon>Pentapetalae</taxon>
        <taxon>asterids</taxon>
        <taxon>lamiids</taxon>
        <taxon>Lamiales</taxon>
        <taxon>Pedaliaceae</taxon>
        <taxon>Sesamum</taxon>
    </lineage>
</organism>
<protein>
    <submittedName>
        <fullName evidence="1">Uncharacterized protein</fullName>
    </submittedName>
</protein>
<dbReference type="PANTHER" id="PTHR10775:SF193">
    <property type="entry name" value="DUF4216 DOMAIN-CONTAINING PROTEIN"/>
    <property type="match status" value="1"/>
</dbReference>
<sequence>MWTVNDLPAYRMASRWSITGVMGCPICMDNIWVFHLQHGRKTCYFDCHRQFVLEHDPYRRNKKAFTKNHVEYKVARRKLTENQIRDWVANISPIVEMSLTLPSGYGRNHKWTMKNIFWDLPYWAMHLIRNNLDVMQIKKNMFDNIFNTVIDIKEKTKDNLNV</sequence>